<evidence type="ECO:0000313" key="2">
    <source>
        <dbReference type="EMBL" id="AEA11696.1"/>
    </source>
</evidence>
<organism evidence="2 3">
    <name type="scientific">Thermoproteus uzoniensis (strain 768-20)</name>
    <dbReference type="NCBI Taxonomy" id="999630"/>
    <lineage>
        <taxon>Archaea</taxon>
        <taxon>Thermoproteota</taxon>
        <taxon>Thermoprotei</taxon>
        <taxon>Thermoproteales</taxon>
        <taxon>Thermoproteaceae</taxon>
        <taxon>Thermoproteus</taxon>
    </lineage>
</organism>
<reference key="2">
    <citation type="submission" date="2011-03" db="EMBL/GenBank/DDBJ databases">
        <title>Complete genome sequence of the thermoacidophilic crenarchaeon Thermoproteus uzoniensis 768-20.</title>
        <authorList>
            <person name="Mardanov A.V."/>
            <person name="Gumerov V.M."/>
            <person name="Beletsky A.V."/>
            <person name="Prokofeva M.I."/>
            <person name="Bonch-Osmolovskaya E.A."/>
            <person name="Ravin N.V."/>
            <person name="Skryabin K.G."/>
        </authorList>
    </citation>
    <scope>NUCLEOTIDE SEQUENCE</scope>
    <source>
        <strain>768-20</strain>
    </source>
</reference>
<evidence type="ECO:0000259" key="1">
    <source>
        <dbReference type="Pfam" id="PF01909"/>
    </source>
</evidence>
<dbReference type="STRING" id="999630.TUZN_0196"/>
<dbReference type="PANTHER" id="PTHR43449">
    <property type="entry name" value="NUCLEOTIDYLTRANSFERASE"/>
    <property type="match status" value="1"/>
</dbReference>
<dbReference type="SUPFAM" id="SSF81301">
    <property type="entry name" value="Nucleotidyltransferase"/>
    <property type="match status" value="1"/>
</dbReference>
<proteinExistence type="predicted"/>
<dbReference type="EMBL" id="CP002590">
    <property type="protein sequence ID" value="AEA11696.1"/>
    <property type="molecule type" value="Genomic_DNA"/>
</dbReference>
<protein>
    <submittedName>
        <fullName evidence="2">DNA polymerase beta domain protein region</fullName>
    </submittedName>
</protein>
<keyword evidence="3" id="KW-1185">Reference proteome</keyword>
<dbReference type="GO" id="GO:0016779">
    <property type="term" value="F:nucleotidyltransferase activity"/>
    <property type="evidence" value="ECO:0007669"/>
    <property type="project" value="InterPro"/>
</dbReference>
<gene>
    <name evidence="2" type="ordered locus">TUZN_0196</name>
</gene>
<dbReference type="Proteomes" id="UP000008138">
    <property type="component" value="Chromosome"/>
</dbReference>
<dbReference type="eggNOG" id="arCOG01199">
    <property type="taxonomic scope" value="Archaea"/>
</dbReference>
<dbReference type="AlphaFoldDB" id="F2L1V5"/>
<dbReference type="InterPro" id="IPR002934">
    <property type="entry name" value="Polymerase_NTP_transf_dom"/>
</dbReference>
<evidence type="ECO:0000313" key="3">
    <source>
        <dbReference type="Proteomes" id="UP000008138"/>
    </source>
</evidence>
<dbReference type="InterPro" id="IPR043519">
    <property type="entry name" value="NT_sf"/>
</dbReference>
<feature type="domain" description="Polymerase nucleotidyl transferase" evidence="1">
    <location>
        <begin position="24"/>
        <end position="68"/>
    </location>
</feature>
<dbReference type="CDD" id="cd05403">
    <property type="entry name" value="NT_KNTase_like"/>
    <property type="match status" value="1"/>
</dbReference>
<dbReference type="HOGENOM" id="CLU_175268_0_0_2"/>
<name>F2L1V5_THEU7</name>
<dbReference type="Gene3D" id="3.30.460.10">
    <property type="entry name" value="Beta Polymerase, domain 2"/>
    <property type="match status" value="1"/>
</dbReference>
<dbReference type="KEGG" id="tuz:TUZN_0196"/>
<dbReference type="Pfam" id="PF01909">
    <property type="entry name" value="NTP_transf_2"/>
    <property type="match status" value="1"/>
</dbReference>
<accession>F2L1V5</accession>
<dbReference type="PANTHER" id="PTHR43449:SF1">
    <property type="entry name" value="POLYMERASE BETA NUCLEOTIDYLTRANSFERASE DOMAIN-CONTAINING PROTEIN"/>
    <property type="match status" value="1"/>
</dbReference>
<reference evidence="2 3" key="1">
    <citation type="journal article" date="2011" name="J. Bacteriol.">
        <title>Complete genome sequence of the thermoacidophilic crenarchaeon Thermoproteus uzoniensis 768-20.</title>
        <authorList>
            <person name="Mardanov A.V."/>
            <person name="Gumerov V.M."/>
            <person name="Beletsky A.V."/>
            <person name="Prokofeva M.I."/>
            <person name="Bonch-Osmolovskaya E.A."/>
            <person name="Ravin N.V."/>
            <person name="Skryabin K.G."/>
        </authorList>
    </citation>
    <scope>NUCLEOTIDE SEQUENCE [LARGE SCALE GENOMIC DNA]</scope>
    <source>
        <strain evidence="2 3">768-20</strain>
    </source>
</reference>
<sequence>MFAVPIDEVIRARLLEREAVVDELRRYAERLRERLGKVTVILYGSYARGDFNLWSDVDAVVVSERFAGVDFVVRCVELSDAPPRLEPICWTPEEALKALAKPWWREALRGAVVIVDDYGIARLLEA</sequence>